<dbReference type="InterPro" id="IPR001611">
    <property type="entry name" value="Leu-rich_rpt"/>
</dbReference>
<dbReference type="GO" id="GO:0045197">
    <property type="term" value="P:establishment or maintenance of epithelial cell apical/basal polarity"/>
    <property type="evidence" value="ECO:0007669"/>
    <property type="project" value="TreeGrafter"/>
</dbReference>
<evidence type="ECO:0000256" key="5">
    <source>
        <dbReference type="ARBA" id="ARBA00023018"/>
    </source>
</evidence>
<evidence type="ECO:0000256" key="12">
    <source>
        <dbReference type="SAM" id="MobiDB-lite"/>
    </source>
</evidence>
<dbReference type="PANTHER" id="PTHR23119:SF57">
    <property type="entry name" value="PROTEIN SCRIBBLE HOMOLOG"/>
    <property type="match status" value="1"/>
</dbReference>
<dbReference type="EMBL" id="CAJRST010006668">
    <property type="protein sequence ID" value="CAG5896160.1"/>
    <property type="molecule type" value="Genomic_DNA"/>
</dbReference>
<dbReference type="GO" id="GO:0014069">
    <property type="term" value="C:postsynaptic density"/>
    <property type="evidence" value="ECO:0007669"/>
    <property type="project" value="TreeGrafter"/>
</dbReference>
<dbReference type="GO" id="GO:0098609">
    <property type="term" value="P:cell-cell adhesion"/>
    <property type="evidence" value="ECO:0007669"/>
    <property type="project" value="TreeGrafter"/>
</dbReference>
<evidence type="ECO:0000256" key="9">
    <source>
        <dbReference type="ARBA" id="ARBA00034106"/>
    </source>
</evidence>
<dbReference type="InterPro" id="IPR055414">
    <property type="entry name" value="LRR_R13L4/SHOC2-like"/>
</dbReference>
<dbReference type="Gene3D" id="2.30.42.10">
    <property type="match status" value="4"/>
</dbReference>
<dbReference type="AlphaFoldDB" id="A0A8S4AN68"/>
<evidence type="ECO:0000256" key="7">
    <source>
        <dbReference type="ARBA" id="ARBA00023273"/>
    </source>
</evidence>
<feature type="compositionally biased region" description="Polar residues" evidence="12">
    <location>
        <begin position="524"/>
        <end position="543"/>
    </location>
</feature>
<dbReference type="CDD" id="cd06704">
    <property type="entry name" value="PDZ1_Scribble-like"/>
    <property type="match status" value="1"/>
</dbReference>
<dbReference type="CDD" id="cd06701">
    <property type="entry name" value="PDZ4_Scribble-like"/>
    <property type="match status" value="1"/>
</dbReference>
<evidence type="ECO:0000256" key="10">
    <source>
        <dbReference type="ARBA" id="ARBA00034110"/>
    </source>
</evidence>
<dbReference type="Pfam" id="PF23598">
    <property type="entry name" value="LRR_14"/>
    <property type="match status" value="1"/>
</dbReference>
<gene>
    <name evidence="14" type="ORF">MMEN_LOCUS7172</name>
</gene>
<dbReference type="FunFam" id="3.80.10.10:FF:000937">
    <property type="entry name" value="Scribbled planar cell polarity protein"/>
    <property type="match status" value="1"/>
</dbReference>
<keyword evidence="3" id="KW-0433">Leucine-rich repeat</keyword>
<dbReference type="Pfam" id="PF13855">
    <property type="entry name" value="LRR_8"/>
    <property type="match status" value="1"/>
</dbReference>
<dbReference type="SUPFAM" id="SSF52047">
    <property type="entry name" value="RNI-like"/>
    <property type="match status" value="1"/>
</dbReference>
<evidence type="ECO:0000256" key="8">
    <source>
        <dbReference type="ARBA" id="ARBA00023288"/>
    </source>
</evidence>
<evidence type="ECO:0000256" key="6">
    <source>
        <dbReference type="ARBA" id="ARBA00023139"/>
    </source>
</evidence>
<dbReference type="InterPro" id="IPR003591">
    <property type="entry name" value="Leu-rich_rpt_typical-subtyp"/>
</dbReference>
<dbReference type="GO" id="GO:0019901">
    <property type="term" value="F:protein kinase binding"/>
    <property type="evidence" value="ECO:0007669"/>
    <property type="project" value="TreeGrafter"/>
</dbReference>
<dbReference type="FunFam" id="2.30.42.10:FF:000114">
    <property type="entry name" value="protein scribble homolog isoform X1"/>
    <property type="match status" value="1"/>
</dbReference>
<dbReference type="Pfam" id="PF00595">
    <property type="entry name" value="PDZ"/>
    <property type="match status" value="3"/>
</dbReference>
<dbReference type="InterPro" id="IPR001478">
    <property type="entry name" value="PDZ"/>
</dbReference>
<feature type="domain" description="PDZ" evidence="13">
    <location>
        <begin position="1002"/>
        <end position="1055"/>
    </location>
</feature>
<feature type="compositionally biased region" description="Basic and acidic residues" evidence="12">
    <location>
        <begin position="544"/>
        <end position="565"/>
    </location>
</feature>
<dbReference type="Pfam" id="PF17820">
    <property type="entry name" value="PDZ_6"/>
    <property type="match status" value="1"/>
</dbReference>
<feature type="compositionally biased region" description="Acidic residues" evidence="12">
    <location>
        <begin position="566"/>
        <end position="576"/>
    </location>
</feature>
<feature type="region of interest" description="Disordered" evidence="12">
    <location>
        <begin position="500"/>
        <end position="690"/>
    </location>
</feature>
<evidence type="ECO:0000256" key="1">
    <source>
        <dbReference type="ARBA" id="ARBA00004510"/>
    </source>
</evidence>
<dbReference type="SMART" id="SM00364">
    <property type="entry name" value="LRR_BAC"/>
    <property type="match status" value="8"/>
</dbReference>
<keyword evidence="6" id="KW-0564">Palmitate</keyword>
<name>A0A8S4AN68_9TELE</name>
<dbReference type="GO" id="GO:0030027">
    <property type="term" value="C:lamellipodium"/>
    <property type="evidence" value="ECO:0007669"/>
    <property type="project" value="UniProtKB-SubCell"/>
</dbReference>
<dbReference type="GO" id="GO:0005912">
    <property type="term" value="C:adherens junction"/>
    <property type="evidence" value="ECO:0007669"/>
    <property type="project" value="UniProtKB-SubCell"/>
</dbReference>
<feature type="region of interest" description="Disordered" evidence="12">
    <location>
        <begin position="472"/>
        <end position="491"/>
    </location>
</feature>
<dbReference type="FunFam" id="2.30.42.10:FF:000041">
    <property type="entry name" value="protein scribble homolog isoform X1"/>
    <property type="match status" value="1"/>
</dbReference>
<dbReference type="SUPFAM" id="SSF50156">
    <property type="entry name" value="PDZ domain-like"/>
    <property type="match status" value="4"/>
</dbReference>
<feature type="region of interest" description="Disordered" evidence="12">
    <location>
        <begin position="434"/>
        <end position="467"/>
    </location>
</feature>
<dbReference type="FunFam" id="3.80.10.10:FF:000064">
    <property type="entry name" value="Scribbled planar cell polarity protein"/>
    <property type="match status" value="1"/>
</dbReference>
<reference evidence="14" key="1">
    <citation type="submission" date="2021-05" db="EMBL/GenBank/DDBJ databases">
        <authorList>
            <person name="Tigano A."/>
        </authorList>
    </citation>
    <scope>NUCLEOTIDE SEQUENCE</scope>
</reference>
<dbReference type="GO" id="GO:0098887">
    <property type="term" value="P:neurotransmitter receptor transport, endosome to postsynaptic membrane"/>
    <property type="evidence" value="ECO:0007669"/>
    <property type="project" value="TreeGrafter"/>
</dbReference>
<dbReference type="InterPro" id="IPR041489">
    <property type="entry name" value="PDZ_6"/>
</dbReference>
<keyword evidence="7" id="KW-0966">Cell projection</keyword>
<dbReference type="InterPro" id="IPR050614">
    <property type="entry name" value="Synaptic_Scaffolding_LAP-MAGUK"/>
</dbReference>
<dbReference type="SMART" id="SM00228">
    <property type="entry name" value="PDZ"/>
    <property type="match status" value="4"/>
</dbReference>
<accession>A0A8S4AN68</accession>
<evidence type="ECO:0000256" key="11">
    <source>
        <dbReference type="ARBA" id="ARBA00072775"/>
    </source>
</evidence>
<dbReference type="InterPro" id="IPR032675">
    <property type="entry name" value="LRR_dom_sf"/>
</dbReference>
<feature type="compositionally biased region" description="Acidic residues" evidence="12">
    <location>
        <begin position="670"/>
        <end position="682"/>
    </location>
</feature>
<organism evidence="14 15">
    <name type="scientific">Menidia menidia</name>
    <name type="common">Atlantic silverside</name>
    <dbReference type="NCBI Taxonomy" id="238744"/>
    <lineage>
        <taxon>Eukaryota</taxon>
        <taxon>Metazoa</taxon>
        <taxon>Chordata</taxon>
        <taxon>Craniata</taxon>
        <taxon>Vertebrata</taxon>
        <taxon>Euteleostomi</taxon>
        <taxon>Actinopterygii</taxon>
        <taxon>Neopterygii</taxon>
        <taxon>Teleostei</taxon>
        <taxon>Neoteleostei</taxon>
        <taxon>Acanthomorphata</taxon>
        <taxon>Ovalentaria</taxon>
        <taxon>Atherinomorphae</taxon>
        <taxon>Atheriniformes</taxon>
        <taxon>Atherinopsidae</taxon>
        <taxon>Menidiinae</taxon>
        <taxon>Menidia</taxon>
    </lineage>
</organism>
<evidence type="ECO:0000313" key="14">
    <source>
        <dbReference type="EMBL" id="CAG5896160.1"/>
    </source>
</evidence>
<dbReference type="GO" id="GO:0098968">
    <property type="term" value="P:neurotransmitter receptor transport postsynaptic membrane to endosome"/>
    <property type="evidence" value="ECO:0007669"/>
    <property type="project" value="TreeGrafter"/>
</dbReference>
<comment type="subcellular location">
    <subcellularLocation>
        <location evidence="2">Cell junction</location>
        <location evidence="2">Adherens junction</location>
    </subcellularLocation>
    <subcellularLocation>
        <location evidence="1">Cell projection</location>
        <location evidence="1">Lamellipodium</location>
    </subcellularLocation>
    <subcellularLocation>
        <location evidence="10">Postsynapse</location>
    </subcellularLocation>
    <subcellularLocation>
        <location evidence="9">Presynapse</location>
    </subcellularLocation>
</comment>
<feature type="compositionally biased region" description="Basic and acidic residues" evidence="12">
    <location>
        <begin position="583"/>
        <end position="592"/>
    </location>
</feature>
<dbReference type="OrthoDB" id="676979at2759"/>
<evidence type="ECO:0000259" key="13">
    <source>
        <dbReference type="PROSITE" id="PS50106"/>
    </source>
</evidence>
<evidence type="ECO:0000313" key="15">
    <source>
        <dbReference type="Proteomes" id="UP000677803"/>
    </source>
</evidence>
<feature type="compositionally biased region" description="Acidic residues" evidence="12">
    <location>
        <begin position="593"/>
        <end position="613"/>
    </location>
</feature>
<evidence type="ECO:0000256" key="4">
    <source>
        <dbReference type="ARBA" id="ARBA00022737"/>
    </source>
</evidence>
<feature type="compositionally biased region" description="Basic and acidic residues" evidence="12">
    <location>
        <begin position="620"/>
        <end position="631"/>
    </location>
</feature>
<evidence type="ECO:0000256" key="3">
    <source>
        <dbReference type="ARBA" id="ARBA00022614"/>
    </source>
</evidence>
<dbReference type="SMART" id="SM00369">
    <property type="entry name" value="LRR_TYP"/>
    <property type="match status" value="12"/>
</dbReference>
<feature type="domain" description="PDZ" evidence="13">
    <location>
        <begin position="866"/>
        <end position="954"/>
    </location>
</feature>
<dbReference type="PROSITE" id="PS50106">
    <property type="entry name" value="PDZ"/>
    <property type="match status" value="4"/>
</dbReference>
<keyword evidence="5" id="KW-0770">Synapse</keyword>
<dbReference type="FunFam" id="2.30.42.10:FF:000064">
    <property type="entry name" value="protein lap4 isoform X1"/>
    <property type="match status" value="1"/>
</dbReference>
<dbReference type="CDD" id="cd06703">
    <property type="entry name" value="PDZ2_Scribble-like"/>
    <property type="match status" value="1"/>
</dbReference>
<keyword evidence="8" id="KW-0449">Lipoprotein</keyword>
<keyword evidence="15" id="KW-1185">Reference proteome</keyword>
<sequence>MSPQPFFRLLNLRKLGLSDNEIQRLPPEVANFMQLVELDLSRNDIPELPESIKFCRALEIADFSGNPLSRLPDGFTQLRALAHLALNDVSLQALPSDVGNLANLVTLELRENLLKSLPTSLSFLVKLEQLDLGSNELEVLPDTLGALPNLRELWLDRNQLSSLPPELGNLRRLVCLDVSENRLEELPSELSGLLALTDLLLTQNLLDVVPDSIGCLKQLSILKVDQNRLTHLTDSIGECENLTELVLTENLLQVRRSPDAVWPDAHTTFCRRTPVNGLCLTPPTQSLPRSVGKLKKLTNLNVDRNRLGGVPKELGGCSSLNVLSLRDNRLGKLPAELADATELHVLDVSGNRLQNLPFALTNLNLKAMWLAENQSQPMLKFQTEDDERTGEKVLTCYLLPQQPSPSLENLLQNSVDDSWTDSNLNRVSVIQFQEETKAEEEDDEAAAERRVSGGVPDGGGALPVVSLLSKGSPLSQGLQRRATPHPSELKVMKKVIEERRNEAYTSRPDGEEDALDPEEKRLSDLSNQSHDSQASNSTLSATSHENRQHAAAAQREELLDGHAPPEDELDEMEVEYIEPSVHFAEEPIIRGVEEDDEEDGENGERSDEDEEEERPAFPAEKQRLIRKDTPHYKKHFKITKLPKPEAVAALLQGFSPDGLGSPSQAPPDRDQEEEEEEEEEEGVGGMCTPQRHRRIEELEDSRQQGNSSQVKGVSFDQVNNLLIEPARIEEEEHALTIVRQTGGLGISIAGGKGSTPYKGDDEGIFISRVSEEGPAARAGVKVGDKLLEVNGVDLHEAEHHTAVEALRSSGATVSMTVLRERMVEPENAITTTPLRPEDDYFPRERRSSGLAFSVEPPPSGPRQRFSTCLMRNDKGLGFSIAGGKGSTPYRTGDTGIYISRIAEGGAAHRDSTLRVGDRVITINGVDMTEARHDQAVALLTGTSPTIALLVERDLNAPGGSPGQNRARAHSPPPPEPSDSPDQEEDGLQGNHLGRMEDEYPIEVIPHGLASQSGLRVGDRILEVNSIDLRHATHQEAVRALLANKQEIRMLVRRDPSPPGMQEVLIQKQPGEKLGISIRGGAKGHAGNPFDPTDEGIFISKVSSTGAAARDGRLQVGMRILEVNNHSLLGMTHTEAVRVLRAVGDALVMLVCDGFDPRKVAAVEVRRQEQRE</sequence>
<feature type="domain" description="PDZ" evidence="13">
    <location>
        <begin position="1062"/>
        <end position="1150"/>
    </location>
</feature>
<dbReference type="GO" id="GO:0098793">
    <property type="term" value="C:presynapse"/>
    <property type="evidence" value="ECO:0007669"/>
    <property type="project" value="UniProtKB-SubCell"/>
</dbReference>
<keyword evidence="4" id="KW-0677">Repeat</keyword>
<evidence type="ECO:0000256" key="2">
    <source>
        <dbReference type="ARBA" id="ARBA00004536"/>
    </source>
</evidence>
<dbReference type="InterPro" id="IPR036034">
    <property type="entry name" value="PDZ_sf"/>
</dbReference>
<dbReference type="GO" id="GO:0043113">
    <property type="term" value="P:receptor clustering"/>
    <property type="evidence" value="ECO:0007669"/>
    <property type="project" value="TreeGrafter"/>
</dbReference>
<proteinExistence type="predicted"/>
<dbReference type="FunFam" id="3.80.10.10:FF:000036">
    <property type="entry name" value="protein scribble homolog isoform X1"/>
    <property type="match status" value="1"/>
</dbReference>
<dbReference type="PANTHER" id="PTHR23119">
    <property type="entry name" value="DISCS LARGE"/>
    <property type="match status" value="1"/>
</dbReference>
<dbReference type="Proteomes" id="UP000677803">
    <property type="component" value="Unassembled WGS sequence"/>
</dbReference>
<dbReference type="GO" id="GO:0016323">
    <property type="term" value="C:basolateral plasma membrane"/>
    <property type="evidence" value="ECO:0007669"/>
    <property type="project" value="TreeGrafter"/>
</dbReference>
<comment type="caution">
    <text evidence="14">The sequence shown here is derived from an EMBL/GenBank/DDBJ whole genome shotgun (WGS) entry which is preliminary data.</text>
</comment>
<dbReference type="Gene3D" id="3.80.10.10">
    <property type="entry name" value="Ribonuclease Inhibitor"/>
    <property type="match status" value="2"/>
</dbReference>
<feature type="region of interest" description="Disordered" evidence="12">
    <location>
        <begin position="953"/>
        <end position="991"/>
    </location>
</feature>
<dbReference type="PROSITE" id="PS51450">
    <property type="entry name" value="LRR"/>
    <property type="match status" value="4"/>
</dbReference>
<dbReference type="GO" id="GO:0045211">
    <property type="term" value="C:postsynaptic membrane"/>
    <property type="evidence" value="ECO:0007669"/>
    <property type="project" value="TreeGrafter"/>
</dbReference>
<protein>
    <recommendedName>
        <fullName evidence="11">Protein scribble homolog</fullName>
    </recommendedName>
</protein>
<feature type="domain" description="PDZ" evidence="13">
    <location>
        <begin position="734"/>
        <end position="821"/>
    </location>
</feature>